<dbReference type="EMBL" id="CP058607">
    <property type="protein sequence ID" value="QLG72371.1"/>
    <property type="molecule type" value="Genomic_DNA"/>
</dbReference>
<dbReference type="Gene3D" id="1.10.150.720">
    <property type="entry name" value="Haloacid dehalogenase-like hydrolase"/>
    <property type="match status" value="1"/>
</dbReference>
<dbReference type="Proteomes" id="UP000509704">
    <property type="component" value="Chromosome 4"/>
</dbReference>
<dbReference type="PANTHER" id="PTHR46191">
    <property type="match status" value="1"/>
</dbReference>
<dbReference type="SFLD" id="SFLDS00003">
    <property type="entry name" value="Haloacid_Dehalogenase"/>
    <property type="match status" value="1"/>
</dbReference>
<organism evidence="1 2">
    <name type="scientific">Zygotorulaspora mrakii</name>
    <name type="common">Zygosaccharomyces mrakii</name>
    <dbReference type="NCBI Taxonomy" id="42260"/>
    <lineage>
        <taxon>Eukaryota</taxon>
        <taxon>Fungi</taxon>
        <taxon>Dikarya</taxon>
        <taxon>Ascomycota</taxon>
        <taxon>Saccharomycotina</taxon>
        <taxon>Saccharomycetes</taxon>
        <taxon>Saccharomycetales</taxon>
        <taxon>Saccharomycetaceae</taxon>
        <taxon>Zygotorulaspora</taxon>
    </lineage>
</organism>
<dbReference type="PANTHER" id="PTHR46191:SF2">
    <property type="entry name" value="HALOACID DEHALOGENASE-LIKE HYDROLASE DOMAIN-CONTAINING PROTEIN 3"/>
    <property type="match status" value="1"/>
</dbReference>
<dbReference type="InterPro" id="IPR023214">
    <property type="entry name" value="HAD_sf"/>
</dbReference>
<evidence type="ECO:0000313" key="2">
    <source>
        <dbReference type="Proteomes" id="UP000509704"/>
    </source>
</evidence>
<dbReference type="SUPFAM" id="SSF56784">
    <property type="entry name" value="HAD-like"/>
    <property type="match status" value="1"/>
</dbReference>
<dbReference type="KEGG" id="zmk:HG535_0D00780"/>
<dbReference type="Gene3D" id="3.40.50.1000">
    <property type="entry name" value="HAD superfamily/HAD-like"/>
    <property type="match status" value="1"/>
</dbReference>
<accession>A0A7H9B167</accession>
<reference evidence="1 2" key="1">
    <citation type="submission" date="2020-07" db="EMBL/GenBank/DDBJ databases">
        <title>The yeast mating-type switching endonuclease HO is a domesticated member of an unorthodox homing genetic element family.</title>
        <authorList>
            <person name="Coughlan A.Y."/>
            <person name="Lombardi L."/>
            <person name="Braun-Galleani S."/>
            <person name="Martos A.R."/>
            <person name="Galeote V."/>
            <person name="Bigey F."/>
            <person name="Dequin S."/>
            <person name="Byrne K.P."/>
            <person name="Wolfe K.H."/>
        </authorList>
    </citation>
    <scope>NUCLEOTIDE SEQUENCE [LARGE SCALE GENOMIC DNA]</scope>
    <source>
        <strain evidence="1 2">NRRL Y-6702</strain>
    </source>
</reference>
<dbReference type="InterPro" id="IPR051828">
    <property type="entry name" value="HAD-like_hydrolase_domain"/>
</dbReference>
<dbReference type="InterPro" id="IPR011949">
    <property type="entry name" value="HAD-SF_hydro_IA_REG-2-like"/>
</dbReference>
<dbReference type="Pfam" id="PF00702">
    <property type="entry name" value="Hydrolase"/>
    <property type="match status" value="1"/>
</dbReference>
<keyword evidence="2" id="KW-1185">Reference proteome</keyword>
<dbReference type="OrthoDB" id="444127at2759"/>
<dbReference type="SFLD" id="SFLDG01129">
    <property type="entry name" value="C1.5:_HAD__Beta-PGM__Phosphata"/>
    <property type="match status" value="1"/>
</dbReference>
<dbReference type="InterPro" id="IPR044924">
    <property type="entry name" value="HAD-SF_hydro_IA_REG-2-like_cap"/>
</dbReference>
<proteinExistence type="predicted"/>
<name>A0A7H9B167_ZYGMR</name>
<dbReference type="GO" id="GO:0005634">
    <property type="term" value="C:nucleus"/>
    <property type="evidence" value="ECO:0007669"/>
    <property type="project" value="TreeGrafter"/>
</dbReference>
<dbReference type="InterPro" id="IPR036412">
    <property type="entry name" value="HAD-like_sf"/>
</dbReference>
<gene>
    <name evidence="1" type="ORF">HG535_0D00780</name>
</gene>
<dbReference type="GeneID" id="59236095"/>
<evidence type="ECO:0000313" key="1">
    <source>
        <dbReference type="EMBL" id="QLG72371.1"/>
    </source>
</evidence>
<dbReference type="NCBIfam" id="TIGR02252">
    <property type="entry name" value="DREG-2"/>
    <property type="match status" value="1"/>
</dbReference>
<sequence length="301" mass="35005">MFPKRLSLGNWNASNKPEIPKILTFDAYNTLYATTLPVMEQYCLVGKKYGIEADPKQLTQNFPVVFKALKEEHPNYGKYTNINAKQWWSYLIVNMFKSYKVPNEMIDEILERFEGPNAYIVYPDLLELLNYIKAKHPNVVLGIISNTDPLVYTLIKNIGLFDYFKTHLYLSYDLDIKKPSKEIFQYVFDDIINKHPRMLECSTEAELKKRCWHVGDEAENDMLGAVMAGWNGILIDRSNKYGYFSGLSSKKKRTDNSISVDKIDHNFEESWSESMKQTDSIQLSENTFVISNYNVLKSIMF</sequence>
<protein>
    <submittedName>
        <fullName evidence="1">Uncharacterized protein</fullName>
    </submittedName>
</protein>
<dbReference type="AlphaFoldDB" id="A0A7H9B167"/>
<dbReference type="RefSeq" id="XP_037144099.1">
    <property type="nucleotide sequence ID" value="XM_037288204.1"/>
</dbReference>